<protein>
    <recommendedName>
        <fullName evidence="2">histidine kinase</fullName>
        <ecNumber evidence="2">2.7.13.3</ecNumber>
    </recommendedName>
</protein>
<organism evidence="12 13">
    <name type="scientific">Halorubellus litoreus</name>
    <dbReference type="NCBI Taxonomy" id="755308"/>
    <lineage>
        <taxon>Archaea</taxon>
        <taxon>Methanobacteriati</taxon>
        <taxon>Methanobacteriota</taxon>
        <taxon>Stenosarchaea group</taxon>
        <taxon>Halobacteria</taxon>
        <taxon>Halobacteriales</taxon>
        <taxon>Halorubellaceae</taxon>
        <taxon>Halorubellus</taxon>
    </lineage>
</organism>
<evidence type="ECO:0000256" key="3">
    <source>
        <dbReference type="ARBA" id="ARBA00022553"/>
    </source>
</evidence>
<evidence type="ECO:0000256" key="2">
    <source>
        <dbReference type="ARBA" id="ARBA00012438"/>
    </source>
</evidence>
<dbReference type="NCBIfam" id="TIGR00229">
    <property type="entry name" value="sensory_box"/>
    <property type="match status" value="1"/>
</dbReference>
<dbReference type="PRINTS" id="PR00344">
    <property type="entry name" value="BCTRLSENSOR"/>
</dbReference>
<dbReference type="SUPFAM" id="SSF55874">
    <property type="entry name" value="ATPase domain of HSP90 chaperone/DNA topoisomerase II/histidine kinase"/>
    <property type="match status" value="1"/>
</dbReference>
<keyword evidence="4" id="KW-0808">Transferase</keyword>
<dbReference type="InterPro" id="IPR052162">
    <property type="entry name" value="Sensor_kinase/Photoreceptor"/>
</dbReference>
<dbReference type="InterPro" id="IPR036890">
    <property type="entry name" value="HATPase_C_sf"/>
</dbReference>
<dbReference type="SMART" id="SM00091">
    <property type="entry name" value="PAS"/>
    <property type="match status" value="1"/>
</dbReference>
<dbReference type="SMART" id="SM00086">
    <property type="entry name" value="PAC"/>
    <property type="match status" value="1"/>
</dbReference>
<dbReference type="InterPro" id="IPR003594">
    <property type="entry name" value="HATPase_dom"/>
</dbReference>
<dbReference type="PANTHER" id="PTHR43304">
    <property type="entry name" value="PHYTOCHROME-LIKE PROTEIN CPH1"/>
    <property type="match status" value="1"/>
</dbReference>
<proteinExistence type="predicted"/>
<dbReference type="SUPFAM" id="SSF55785">
    <property type="entry name" value="PYP-like sensor domain (PAS domain)"/>
    <property type="match status" value="1"/>
</dbReference>
<evidence type="ECO:0000313" key="12">
    <source>
        <dbReference type="EMBL" id="MFC6954019.1"/>
    </source>
</evidence>
<accession>A0ABD5VF02</accession>
<sequence>MTDLRVLAVAGSTNVASMLAARDAFAVAVATDDRALASALAAERFHCIVIEHGPPAVDAVETTRTVVDVSDAPVVVRDSTSDAAVAGEAVAVGADGYVPASADSGTLVERVRDLAEASSRLDGAARRRYEAIVESLADPVWVVDEDGYSVFANEAYEEAFGYSKASAMRGDLHFEETLTAASADRIREATRAMVEDGLERATVSVEMVTADGSVVPVEDHFAPLRDADGEFRGAAGVARDVSDRERRERRLQVLNRVLRHNLGNDLTTITGYASLLAADATTDVQRERARTVRDVAERLADASRKVRQLGAVVDHDPRDRTVVDVVAAVDSAVANVRGRHGDADVTVDAPEVAHVHAHRHLERAIEQLVENSVEHGSPSSQPSAENSVEHGTSDGQGTGEAPSTVRVSVEDDADSGTVTVLVADDGPGLPEDERAVVLDDGEITPTRHGTGLGLWIAKWAVDSGGGELFVPEPADGDGGVVAIRLDRARDDST</sequence>
<keyword evidence="3" id="KW-0597">Phosphoprotein</keyword>
<dbReference type="InterPro" id="IPR011006">
    <property type="entry name" value="CheY-like_superfamily"/>
</dbReference>
<dbReference type="PROSITE" id="PS50112">
    <property type="entry name" value="PAS"/>
    <property type="match status" value="1"/>
</dbReference>
<evidence type="ECO:0000259" key="8">
    <source>
        <dbReference type="PROSITE" id="PS50109"/>
    </source>
</evidence>
<dbReference type="CDD" id="cd00130">
    <property type="entry name" value="PAS"/>
    <property type="match status" value="1"/>
</dbReference>
<dbReference type="PROSITE" id="PS50109">
    <property type="entry name" value="HIS_KIN"/>
    <property type="match status" value="1"/>
</dbReference>
<evidence type="ECO:0000256" key="1">
    <source>
        <dbReference type="ARBA" id="ARBA00000085"/>
    </source>
</evidence>
<dbReference type="GO" id="GO:0004673">
    <property type="term" value="F:protein histidine kinase activity"/>
    <property type="evidence" value="ECO:0007669"/>
    <property type="project" value="UniProtKB-EC"/>
</dbReference>
<feature type="domain" description="Histidine kinase" evidence="8">
    <location>
        <begin position="257"/>
        <end position="489"/>
    </location>
</feature>
<comment type="caution">
    <text evidence="6">Lacks conserved residue(s) required for the propagation of feature annotation.</text>
</comment>
<feature type="domain" description="Response regulatory" evidence="9">
    <location>
        <begin position="2"/>
        <end position="115"/>
    </location>
</feature>
<dbReference type="InterPro" id="IPR013767">
    <property type="entry name" value="PAS_fold"/>
</dbReference>
<feature type="domain" description="PAC" evidence="11">
    <location>
        <begin position="201"/>
        <end position="253"/>
    </location>
</feature>
<dbReference type="InterPro" id="IPR000014">
    <property type="entry name" value="PAS"/>
</dbReference>
<dbReference type="InterPro" id="IPR035965">
    <property type="entry name" value="PAS-like_dom_sf"/>
</dbReference>
<evidence type="ECO:0000256" key="6">
    <source>
        <dbReference type="PROSITE-ProRule" id="PRU00169"/>
    </source>
</evidence>
<comment type="caution">
    <text evidence="12">The sequence shown here is derived from an EMBL/GenBank/DDBJ whole genome shotgun (WGS) entry which is preliminary data.</text>
</comment>
<dbReference type="SUPFAM" id="SSF52172">
    <property type="entry name" value="CheY-like"/>
    <property type="match status" value="1"/>
</dbReference>
<dbReference type="Gene3D" id="3.30.565.10">
    <property type="entry name" value="Histidine kinase-like ATPase, C-terminal domain"/>
    <property type="match status" value="1"/>
</dbReference>
<feature type="compositionally biased region" description="Polar residues" evidence="7">
    <location>
        <begin position="377"/>
        <end position="386"/>
    </location>
</feature>
<dbReference type="InterPro" id="IPR004358">
    <property type="entry name" value="Sig_transdc_His_kin-like_C"/>
</dbReference>
<dbReference type="InterPro" id="IPR001610">
    <property type="entry name" value="PAC"/>
</dbReference>
<dbReference type="PROSITE" id="PS50113">
    <property type="entry name" value="PAC"/>
    <property type="match status" value="1"/>
</dbReference>
<dbReference type="EMBL" id="JBHSXN010000002">
    <property type="protein sequence ID" value="MFC6954019.1"/>
    <property type="molecule type" value="Genomic_DNA"/>
</dbReference>
<comment type="catalytic activity">
    <reaction evidence="1">
        <text>ATP + protein L-histidine = ADP + protein N-phospho-L-histidine.</text>
        <dbReference type="EC" id="2.7.13.3"/>
    </reaction>
</comment>
<evidence type="ECO:0000256" key="5">
    <source>
        <dbReference type="ARBA" id="ARBA00022777"/>
    </source>
</evidence>
<feature type="region of interest" description="Disordered" evidence="7">
    <location>
        <begin position="371"/>
        <end position="415"/>
    </location>
</feature>
<evidence type="ECO:0000313" key="13">
    <source>
        <dbReference type="Proteomes" id="UP001596395"/>
    </source>
</evidence>
<dbReference type="Proteomes" id="UP001596395">
    <property type="component" value="Unassembled WGS sequence"/>
</dbReference>
<dbReference type="EC" id="2.7.13.3" evidence="2"/>
<evidence type="ECO:0000259" key="10">
    <source>
        <dbReference type="PROSITE" id="PS50112"/>
    </source>
</evidence>
<keyword evidence="5" id="KW-0418">Kinase</keyword>
<evidence type="ECO:0000256" key="7">
    <source>
        <dbReference type="SAM" id="MobiDB-lite"/>
    </source>
</evidence>
<reference evidence="12 13" key="1">
    <citation type="journal article" date="2019" name="Int. J. Syst. Evol. Microbiol.">
        <title>The Global Catalogue of Microorganisms (GCM) 10K type strain sequencing project: providing services to taxonomists for standard genome sequencing and annotation.</title>
        <authorList>
            <consortium name="The Broad Institute Genomics Platform"/>
            <consortium name="The Broad Institute Genome Sequencing Center for Infectious Disease"/>
            <person name="Wu L."/>
            <person name="Ma J."/>
        </authorList>
    </citation>
    <scope>NUCLEOTIDE SEQUENCE [LARGE SCALE GENOMIC DNA]</scope>
    <source>
        <strain evidence="12 13">GX26</strain>
    </source>
</reference>
<evidence type="ECO:0000259" key="11">
    <source>
        <dbReference type="PROSITE" id="PS50113"/>
    </source>
</evidence>
<dbReference type="InterPro" id="IPR000700">
    <property type="entry name" value="PAS-assoc_C"/>
</dbReference>
<dbReference type="Pfam" id="PF02518">
    <property type="entry name" value="HATPase_c"/>
    <property type="match status" value="1"/>
</dbReference>
<dbReference type="InterPro" id="IPR005467">
    <property type="entry name" value="His_kinase_dom"/>
</dbReference>
<dbReference type="RefSeq" id="WP_336350963.1">
    <property type="nucleotide sequence ID" value="NZ_JAZAQL010000002.1"/>
</dbReference>
<keyword evidence="13" id="KW-1185">Reference proteome</keyword>
<name>A0ABD5VF02_9EURY</name>
<dbReference type="Pfam" id="PF00989">
    <property type="entry name" value="PAS"/>
    <property type="match status" value="1"/>
</dbReference>
<feature type="domain" description="PAS" evidence="10">
    <location>
        <begin position="125"/>
        <end position="197"/>
    </location>
</feature>
<dbReference type="PROSITE" id="PS50110">
    <property type="entry name" value="RESPONSE_REGULATORY"/>
    <property type="match status" value="1"/>
</dbReference>
<dbReference type="Gene3D" id="3.40.50.2300">
    <property type="match status" value="1"/>
</dbReference>
<dbReference type="AlphaFoldDB" id="A0ABD5VF02"/>
<dbReference type="Gene3D" id="3.30.450.20">
    <property type="entry name" value="PAS domain"/>
    <property type="match status" value="1"/>
</dbReference>
<evidence type="ECO:0000259" key="9">
    <source>
        <dbReference type="PROSITE" id="PS50110"/>
    </source>
</evidence>
<gene>
    <name evidence="12" type="ORF">ACFQGB_14200</name>
</gene>
<dbReference type="SMART" id="SM00387">
    <property type="entry name" value="HATPase_c"/>
    <property type="match status" value="1"/>
</dbReference>
<dbReference type="PANTHER" id="PTHR43304:SF1">
    <property type="entry name" value="PAC DOMAIN-CONTAINING PROTEIN"/>
    <property type="match status" value="1"/>
</dbReference>
<dbReference type="InterPro" id="IPR001789">
    <property type="entry name" value="Sig_transdc_resp-reg_receiver"/>
</dbReference>
<evidence type="ECO:0000256" key="4">
    <source>
        <dbReference type="ARBA" id="ARBA00022679"/>
    </source>
</evidence>